<keyword evidence="6 8" id="KW-1133">Transmembrane helix</keyword>
<feature type="transmembrane region" description="Helical" evidence="8">
    <location>
        <begin position="210"/>
        <end position="230"/>
    </location>
</feature>
<comment type="subcellular location">
    <subcellularLocation>
        <location evidence="1">Cell membrane</location>
        <topology evidence="1">Multi-pass membrane protein</topology>
    </subcellularLocation>
</comment>
<feature type="transmembrane region" description="Helical" evidence="8">
    <location>
        <begin position="389"/>
        <end position="407"/>
    </location>
</feature>
<evidence type="ECO:0000256" key="5">
    <source>
        <dbReference type="ARBA" id="ARBA00022692"/>
    </source>
</evidence>
<keyword evidence="7 8" id="KW-0472">Membrane</keyword>
<feature type="transmembrane region" description="Helical" evidence="8">
    <location>
        <begin position="85"/>
        <end position="105"/>
    </location>
</feature>
<evidence type="ECO:0000313" key="10">
    <source>
        <dbReference type="EMBL" id="PIP61745.1"/>
    </source>
</evidence>
<keyword evidence="3" id="KW-0328">Glycosyltransferase</keyword>
<dbReference type="EMBL" id="PCTA01000017">
    <property type="protein sequence ID" value="PIP61745.1"/>
    <property type="molecule type" value="Genomic_DNA"/>
</dbReference>
<dbReference type="Proteomes" id="UP000231246">
    <property type="component" value="Unassembled WGS sequence"/>
</dbReference>
<feature type="transmembrane region" description="Helical" evidence="8">
    <location>
        <begin position="188"/>
        <end position="205"/>
    </location>
</feature>
<protein>
    <recommendedName>
        <fullName evidence="9">Glycosyltransferase RgtA/B/C/D-like domain-containing protein</fullName>
    </recommendedName>
</protein>
<feature type="domain" description="Glycosyltransferase RgtA/B/C/D-like" evidence="9">
    <location>
        <begin position="65"/>
        <end position="226"/>
    </location>
</feature>
<keyword evidence="5 8" id="KW-0812">Transmembrane</keyword>
<evidence type="ECO:0000256" key="8">
    <source>
        <dbReference type="SAM" id="Phobius"/>
    </source>
</evidence>
<feature type="transmembrane region" description="Helical" evidence="8">
    <location>
        <begin position="311"/>
        <end position="327"/>
    </location>
</feature>
<evidence type="ECO:0000256" key="4">
    <source>
        <dbReference type="ARBA" id="ARBA00022679"/>
    </source>
</evidence>
<sequence>MRKLFVLIFILGLSLRLYQLGSNPVSLAWDEAAWGYNAYSLGIDGRDEFGALLSMSYLESFGDFKPPLYAYLTVLPVKLLGLNELATRIPSAVIGSLTIIAVYFLTKEIFRSSQKRSHYALATSFLLAISPWHINLSRAAFEANVAQLLIIMGVFFFFFFIRGKPKLLVLSALFFVFSLYTFNTARVFVPLLVLALTIFNYRILLKYRRWVLIATVIGILISIPLLRFMLTPQSKLRYHEVNIFSDAGVVELANREIANDGNTIVSRVIHNRRFGYARSYMKHYMDHFNPEFLFIRGDGNPKFSIQDVGQLYLWELPFLVGGILLLIRKKEGNWWIVPAWLLLGILPAATARETPHALRIETTLPMWQIFTAYGLVTLVSCVKRQKLKVVAMSVIALAIAANGTYYLHGYYRHYPVEYAHEWQYGYQEMFAYTELVKGNYDKIIVTELLGRPYIYNLFYSKIDPKSFREQAIVEREALGFVTVKEFDKYIFTKEPSRYIEGNLLYVNIPTNVPKSAVVKKIVELPNGSGAFVIYE</sequence>
<keyword evidence="4" id="KW-0808">Transferase</keyword>
<evidence type="ECO:0000256" key="2">
    <source>
        <dbReference type="ARBA" id="ARBA00022475"/>
    </source>
</evidence>
<dbReference type="Pfam" id="PF13231">
    <property type="entry name" value="PMT_2"/>
    <property type="match status" value="1"/>
</dbReference>
<gene>
    <name evidence="10" type="ORF">COW99_02600</name>
</gene>
<keyword evidence="2" id="KW-1003">Cell membrane</keyword>
<proteinExistence type="predicted"/>
<evidence type="ECO:0000256" key="1">
    <source>
        <dbReference type="ARBA" id="ARBA00004651"/>
    </source>
</evidence>
<feature type="transmembrane region" description="Helical" evidence="8">
    <location>
        <begin position="334"/>
        <end position="352"/>
    </location>
</feature>
<dbReference type="InterPro" id="IPR050297">
    <property type="entry name" value="LipidA_mod_glycosyltrf_83"/>
</dbReference>
<feature type="transmembrane region" description="Helical" evidence="8">
    <location>
        <begin position="117"/>
        <end position="134"/>
    </location>
</feature>
<evidence type="ECO:0000256" key="7">
    <source>
        <dbReference type="ARBA" id="ARBA00023136"/>
    </source>
</evidence>
<accession>A0A2H0BVP2</accession>
<dbReference type="GO" id="GO:0005886">
    <property type="term" value="C:plasma membrane"/>
    <property type="evidence" value="ECO:0007669"/>
    <property type="project" value="UniProtKB-SubCell"/>
</dbReference>
<name>A0A2H0BVP2_9BACT</name>
<reference evidence="10 11" key="1">
    <citation type="submission" date="2017-09" db="EMBL/GenBank/DDBJ databases">
        <title>Depth-based differentiation of microbial function through sediment-hosted aquifers and enrichment of novel symbionts in the deep terrestrial subsurface.</title>
        <authorList>
            <person name="Probst A.J."/>
            <person name="Ladd B."/>
            <person name="Jarett J.K."/>
            <person name="Geller-Mcgrath D.E."/>
            <person name="Sieber C.M."/>
            <person name="Emerson J.B."/>
            <person name="Anantharaman K."/>
            <person name="Thomas B.C."/>
            <person name="Malmstrom R."/>
            <person name="Stieglmeier M."/>
            <person name="Klingl A."/>
            <person name="Woyke T."/>
            <person name="Ryan C.M."/>
            <person name="Banfield J.F."/>
        </authorList>
    </citation>
    <scope>NUCLEOTIDE SEQUENCE [LARGE SCALE GENOMIC DNA]</scope>
    <source>
        <strain evidence="10">CG22_combo_CG10-13_8_21_14_all_38_20</strain>
    </source>
</reference>
<evidence type="ECO:0000256" key="3">
    <source>
        <dbReference type="ARBA" id="ARBA00022676"/>
    </source>
</evidence>
<dbReference type="GO" id="GO:0009103">
    <property type="term" value="P:lipopolysaccharide biosynthetic process"/>
    <property type="evidence" value="ECO:0007669"/>
    <property type="project" value="UniProtKB-ARBA"/>
</dbReference>
<dbReference type="PANTHER" id="PTHR33908">
    <property type="entry name" value="MANNOSYLTRANSFERASE YKCB-RELATED"/>
    <property type="match status" value="1"/>
</dbReference>
<dbReference type="AlphaFoldDB" id="A0A2H0BVP2"/>
<dbReference type="GO" id="GO:0016763">
    <property type="term" value="F:pentosyltransferase activity"/>
    <property type="evidence" value="ECO:0007669"/>
    <property type="project" value="TreeGrafter"/>
</dbReference>
<feature type="transmembrane region" description="Helical" evidence="8">
    <location>
        <begin position="364"/>
        <end position="382"/>
    </location>
</feature>
<evidence type="ECO:0000256" key="6">
    <source>
        <dbReference type="ARBA" id="ARBA00022989"/>
    </source>
</evidence>
<feature type="transmembrane region" description="Helical" evidence="8">
    <location>
        <begin position="140"/>
        <end position="160"/>
    </location>
</feature>
<dbReference type="PANTHER" id="PTHR33908:SF11">
    <property type="entry name" value="MEMBRANE PROTEIN"/>
    <property type="match status" value="1"/>
</dbReference>
<evidence type="ECO:0000259" key="9">
    <source>
        <dbReference type="Pfam" id="PF13231"/>
    </source>
</evidence>
<feature type="transmembrane region" description="Helical" evidence="8">
    <location>
        <begin position="167"/>
        <end position="182"/>
    </location>
</feature>
<evidence type="ECO:0000313" key="11">
    <source>
        <dbReference type="Proteomes" id="UP000231246"/>
    </source>
</evidence>
<comment type="caution">
    <text evidence="10">The sequence shown here is derived from an EMBL/GenBank/DDBJ whole genome shotgun (WGS) entry which is preliminary data.</text>
</comment>
<organism evidence="10 11">
    <name type="scientific">Candidatus Roizmanbacteria bacterium CG22_combo_CG10-13_8_21_14_all_38_20</name>
    <dbReference type="NCBI Taxonomy" id="1974862"/>
    <lineage>
        <taxon>Bacteria</taxon>
        <taxon>Candidatus Roizmaniibacteriota</taxon>
    </lineage>
</organism>
<dbReference type="InterPro" id="IPR038731">
    <property type="entry name" value="RgtA/B/C-like"/>
</dbReference>